<protein>
    <submittedName>
        <fullName evidence="3">TIM barrel protein</fullName>
    </submittedName>
</protein>
<reference evidence="3 4" key="1">
    <citation type="submission" date="2019-12" db="EMBL/GenBank/DDBJ databases">
        <title>Chitinophaga sp. strain ysch24 (GDMCC 1.1355), whole genome shotgun sequence.</title>
        <authorList>
            <person name="Zhang X."/>
        </authorList>
    </citation>
    <scope>NUCLEOTIDE SEQUENCE [LARGE SCALE GENOMIC DNA]</scope>
    <source>
        <strain evidence="4">ysch24</strain>
    </source>
</reference>
<evidence type="ECO:0000313" key="3">
    <source>
        <dbReference type="EMBL" id="MVT11625.1"/>
    </source>
</evidence>
<dbReference type="PANTHER" id="PTHR12110">
    <property type="entry name" value="HYDROXYPYRUVATE ISOMERASE"/>
    <property type="match status" value="1"/>
</dbReference>
<feature type="signal peptide" evidence="1">
    <location>
        <begin position="1"/>
        <end position="35"/>
    </location>
</feature>
<proteinExistence type="predicted"/>
<dbReference type="PANTHER" id="PTHR12110:SF21">
    <property type="entry name" value="XYLOSE ISOMERASE-LIKE TIM BARREL DOMAIN-CONTAINING PROTEIN"/>
    <property type="match status" value="1"/>
</dbReference>
<gene>
    <name evidence="3" type="ORF">GO493_25405</name>
</gene>
<keyword evidence="1" id="KW-0732">Signal</keyword>
<keyword evidence="4" id="KW-1185">Reference proteome</keyword>
<dbReference type="Pfam" id="PF01261">
    <property type="entry name" value="AP_endonuc_2"/>
    <property type="match status" value="1"/>
</dbReference>
<feature type="domain" description="Xylose isomerase-like TIM barrel" evidence="2">
    <location>
        <begin position="53"/>
        <end position="292"/>
    </location>
</feature>
<dbReference type="Gene3D" id="3.20.20.150">
    <property type="entry name" value="Divalent-metal-dependent TIM barrel enzymes"/>
    <property type="match status" value="1"/>
</dbReference>
<dbReference type="InterPro" id="IPR050312">
    <property type="entry name" value="IolE/XylAMocC-like"/>
</dbReference>
<accession>A0A7K1UCC1</accession>
<evidence type="ECO:0000256" key="1">
    <source>
        <dbReference type="SAM" id="SignalP"/>
    </source>
</evidence>
<evidence type="ECO:0000313" key="4">
    <source>
        <dbReference type="Proteomes" id="UP000461730"/>
    </source>
</evidence>
<evidence type="ECO:0000259" key="2">
    <source>
        <dbReference type="Pfam" id="PF01261"/>
    </source>
</evidence>
<dbReference type="InterPro" id="IPR036237">
    <property type="entry name" value="Xyl_isomerase-like_sf"/>
</dbReference>
<sequence length="299" mass="33094">MFLTFALCVYEKKYMKNCLNWLLCAALVCVLQSNAQTRVPQVGVCTSRSNDALLHNAGYGYIEESVQKLLSPAIGEDTFRLQLAQLKQLKCPVKACNVFFPGNIRLTGPDVNEKQVLEYVEGVMKRAQTAGIEVVVLGSGVSRKLPDNYNKDTATGQFISLCRKMAVAAAPYHCVIAIENLNSTETNFVNTLAEANAIVTKVNHPNFKLTADIYHMLKENESPAELIKAKKNLVHCHIAEREKRTAPGSTGDDIVPYIAALGKIGYTGRISLECRWDDMNKQAAPTLEYMKKQIAASYK</sequence>
<organism evidence="3 4">
    <name type="scientific">Chitinophaga tropicalis</name>
    <dbReference type="NCBI Taxonomy" id="2683588"/>
    <lineage>
        <taxon>Bacteria</taxon>
        <taxon>Pseudomonadati</taxon>
        <taxon>Bacteroidota</taxon>
        <taxon>Chitinophagia</taxon>
        <taxon>Chitinophagales</taxon>
        <taxon>Chitinophagaceae</taxon>
        <taxon>Chitinophaga</taxon>
    </lineage>
</organism>
<feature type="chain" id="PRO_5029733542" evidence="1">
    <location>
        <begin position="36"/>
        <end position="299"/>
    </location>
</feature>
<dbReference type="AlphaFoldDB" id="A0A7K1UCC1"/>
<name>A0A7K1UCC1_9BACT</name>
<comment type="caution">
    <text evidence="3">The sequence shown here is derived from an EMBL/GenBank/DDBJ whole genome shotgun (WGS) entry which is preliminary data.</text>
</comment>
<dbReference type="EMBL" id="WRXN01000014">
    <property type="protein sequence ID" value="MVT11625.1"/>
    <property type="molecule type" value="Genomic_DNA"/>
</dbReference>
<dbReference type="SUPFAM" id="SSF51658">
    <property type="entry name" value="Xylose isomerase-like"/>
    <property type="match status" value="1"/>
</dbReference>
<dbReference type="Proteomes" id="UP000461730">
    <property type="component" value="Unassembled WGS sequence"/>
</dbReference>
<dbReference type="InterPro" id="IPR013022">
    <property type="entry name" value="Xyl_isomerase-like_TIM-brl"/>
</dbReference>